<reference evidence="1 2" key="1">
    <citation type="submission" date="2018-08" db="EMBL/GenBank/DDBJ databases">
        <title>A genome reference for cultivated species of the human gut microbiota.</title>
        <authorList>
            <person name="Zou Y."/>
            <person name="Xue W."/>
            <person name="Luo G."/>
        </authorList>
    </citation>
    <scope>NUCLEOTIDE SEQUENCE [LARGE SCALE GENOMIC DNA]</scope>
    <source>
        <strain evidence="1 2">AF12-8</strain>
    </source>
</reference>
<dbReference type="AlphaFoldDB" id="A0A413BDD4"/>
<evidence type="ECO:0000313" key="2">
    <source>
        <dbReference type="Proteomes" id="UP000286581"/>
    </source>
</evidence>
<dbReference type="PANTHER" id="PTHR43236">
    <property type="entry name" value="ANTITOXIN HIGA1"/>
    <property type="match status" value="1"/>
</dbReference>
<dbReference type="Gene3D" id="1.10.10.2910">
    <property type="match status" value="1"/>
</dbReference>
<dbReference type="EMBL" id="QSAE01000054">
    <property type="protein sequence ID" value="RGW38082.1"/>
    <property type="molecule type" value="Genomic_DNA"/>
</dbReference>
<protein>
    <submittedName>
        <fullName evidence="1">ImmA/IrrE family metallo-endopeptidase</fullName>
    </submittedName>
</protein>
<organism evidence="1 2">
    <name type="scientific">Agathobacter rectalis</name>
    <dbReference type="NCBI Taxonomy" id="39491"/>
    <lineage>
        <taxon>Bacteria</taxon>
        <taxon>Bacillati</taxon>
        <taxon>Bacillota</taxon>
        <taxon>Clostridia</taxon>
        <taxon>Lachnospirales</taxon>
        <taxon>Lachnospiraceae</taxon>
        <taxon>Agathobacter</taxon>
    </lineage>
</organism>
<dbReference type="Proteomes" id="UP000286581">
    <property type="component" value="Unassembled WGS sequence"/>
</dbReference>
<name>A0A413BDD4_9FIRM</name>
<dbReference type="PANTHER" id="PTHR43236:SF1">
    <property type="entry name" value="BLL7220 PROTEIN"/>
    <property type="match status" value="1"/>
</dbReference>
<accession>A0A413BDD4</accession>
<sequence length="238" mass="27787">MKYFEYSQSQLEHKANELIERHDKERLVKAKNIDVYDIVDLIGCTPDWFYITPDLSVLGMTAFHDVLMWSWPSNHYEEGMYPERVKVDKGTVVIDRALQENGNIGRENFTVIHECFHQILHLRCFNNRGADYTKMCTHKSFRNHAERVRNMTAIDIIEYQANYSAAAFLMPRVAVFNTFEEIIGQPVTSKILQATDNEVSNAIKETAKQFDVNYTAMKYRLQTLGLLEKESQKEEYIV</sequence>
<proteinExistence type="predicted"/>
<comment type="caution">
    <text evidence="1">The sequence shown here is derived from an EMBL/GenBank/DDBJ whole genome shotgun (WGS) entry which is preliminary data.</text>
</comment>
<dbReference type="InterPro" id="IPR052345">
    <property type="entry name" value="Rad_response_metalloprotease"/>
</dbReference>
<gene>
    <name evidence="1" type="ORF">DWV78_13155</name>
</gene>
<evidence type="ECO:0000313" key="1">
    <source>
        <dbReference type="EMBL" id="RGW38082.1"/>
    </source>
</evidence>